<dbReference type="PANTHER" id="PTHR11709:SF145">
    <property type="entry name" value="LCC1"/>
    <property type="match status" value="1"/>
</dbReference>
<dbReference type="InterPro" id="IPR001117">
    <property type="entry name" value="Cu-oxidase_2nd"/>
</dbReference>
<reference evidence="5" key="1">
    <citation type="submission" date="2022-11" db="EMBL/GenBank/DDBJ databases">
        <title>Chromosomal genome sequence assembly and mating type (MAT) locus characterization of the leprose asexual lichenized fungus Lepraria neglecta (Nyl.) Erichsen.</title>
        <authorList>
            <person name="Allen J.L."/>
            <person name="Pfeffer B."/>
        </authorList>
    </citation>
    <scope>NUCLEOTIDE SEQUENCE</scope>
    <source>
        <strain evidence="5">Allen 5258</strain>
    </source>
</reference>
<dbReference type="SUPFAM" id="SSF49503">
    <property type="entry name" value="Cupredoxins"/>
    <property type="match status" value="2"/>
</dbReference>
<name>A0AAD9YWC7_9LECA</name>
<comment type="similarity">
    <text evidence="1">Belongs to the multicopper oxidase family.</text>
</comment>
<evidence type="ECO:0000259" key="4">
    <source>
        <dbReference type="Pfam" id="PF07732"/>
    </source>
</evidence>
<dbReference type="CDD" id="cd13854">
    <property type="entry name" value="CuRO_1_MaLCC_like"/>
    <property type="match status" value="1"/>
</dbReference>
<dbReference type="Gene3D" id="2.60.40.420">
    <property type="entry name" value="Cupredoxins - blue copper proteins"/>
    <property type="match status" value="2"/>
</dbReference>
<dbReference type="InterPro" id="IPR011707">
    <property type="entry name" value="Cu-oxidase-like_N"/>
</dbReference>
<protein>
    <recommendedName>
        <fullName evidence="7">Laccase</fullName>
    </recommendedName>
</protein>
<proteinExistence type="inferred from homology"/>
<dbReference type="EMBL" id="JASNWA010000011">
    <property type="protein sequence ID" value="KAK3167195.1"/>
    <property type="molecule type" value="Genomic_DNA"/>
</dbReference>
<sequence>MAGHGEQRNTGVVRNYEFAIARGTVAPDGYSKDMLLINGEYPGPPIEANWGDTIQVTVNNAIANPVEGTTIHYHGLMNQNSEWEDGVSGVSKCPIAPGGSFTQTFKATPYGSTFYHSHYSSQYADGLWGPMIIHGPKNELYDIDLNTTSTSTTGPCVNNAGVAKFNFISGKKYRLRLINSGIAAIQKFSIDGHNMTVFANGFIPIEPYTTNIVWICSRISSGECTEPANQPIALATIYYEKANTTGSPGANSVAQVDNTPPCENDALSQTVAAYHIATGDPATTIDMAVNFTINATNHLAWTINDSGFRANFNNPLLLLANAGNDSYPYDPE</sequence>
<dbReference type="Pfam" id="PF07732">
    <property type="entry name" value="Cu-oxidase_3"/>
    <property type="match status" value="1"/>
</dbReference>
<evidence type="ECO:0000313" key="5">
    <source>
        <dbReference type="EMBL" id="KAK3167195.1"/>
    </source>
</evidence>
<comment type="caution">
    <text evidence="5">The sequence shown here is derived from an EMBL/GenBank/DDBJ whole genome shotgun (WGS) entry which is preliminary data.</text>
</comment>
<gene>
    <name evidence="5" type="ORF">OEA41_010321</name>
</gene>
<feature type="domain" description="Plastocyanin-like" evidence="3">
    <location>
        <begin position="158"/>
        <end position="213"/>
    </location>
</feature>
<feature type="domain" description="Plastocyanin-like" evidence="4">
    <location>
        <begin position="21"/>
        <end position="137"/>
    </location>
</feature>
<evidence type="ECO:0000313" key="6">
    <source>
        <dbReference type="Proteomes" id="UP001276659"/>
    </source>
</evidence>
<dbReference type="PANTHER" id="PTHR11709">
    <property type="entry name" value="MULTI-COPPER OXIDASE"/>
    <property type="match status" value="1"/>
</dbReference>
<dbReference type="AlphaFoldDB" id="A0AAD9YWC7"/>
<dbReference type="Pfam" id="PF00394">
    <property type="entry name" value="Cu-oxidase"/>
    <property type="match status" value="1"/>
</dbReference>
<evidence type="ECO:0000256" key="1">
    <source>
        <dbReference type="ARBA" id="ARBA00010609"/>
    </source>
</evidence>
<dbReference type="GO" id="GO:0005507">
    <property type="term" value="F:copper ion binding"/>
    <property type="evidence" value="ECO:0007669"/>
    <property type="project" value="InterPro"/>
</dbReference>
<dbReference type="Proteomes" id="UP001276659">
    <property type="component" value="Unassembled WGS sequence"/>
</dbReference>
<dbReference type="GO" id="GO:0016491">
    <property type="term" value="F:oxidoreductase activity"/>
    <property type="evidence" value="ECO:0007669"/>
    <property type="project" value="TreeGrafter"/>
</dbReference>
<evidence type="ECO:0000256" key="2">
    <source>
        <dbReference type="ARBA" id="ARBA00023008"/>
    </source>
</evidence>
<organism evidence="5 6">
    <name type="scientific">Lepraria neglecta</name>
    <dbReference type="NCBI Taxonomy" id="209136"/>
    <lineage>
        <taxon>Eukaryota</taxon>
        <taxon>Fungi</taxon>
        <taxon>Dikarya</taxon>
        <taxon>Ascomycota</taxon>
        <taxon>Pezizomycotina</taxon>
        <taxon>Lecanoromycetes</taxon>
        <taxon>OSLEUM clade</taxon>
        <taxon>Lecanoromycetidae</taxon>
        <taxon>Lecanorales</taxon>
        <taxon>Lecanorineae</taxon>
        <taxon>Stereocaulaceae</taxon>
        <taxon>Lepraria</taxon>
    </lineage>
</organism>
<evidence type="ECO:0008006" key="7">
    <source>
        <dbReference type="Google" id="ProtNLM"/>
    </source>
</evidence>
<dbReference type="InterPro" id="IPR008972">
    <property type="entry name" value="Cupredoxin"/>
</dbReference>
<keyword evidence="2" id="KW-0186">Copper</keyword>
<accession>A0AAD9YWC7</accession>
<dbReference type="InterPro" id="IPR045087">
    <property type="entry name" value="Cu-oxidase_fam"/>
</dbReference>
<evidence type="ECO:0000259" key="3">
    <source>
        <dbReference type="Pfam" id="PF00394"/>
    </source>
</evidence>
<keyword evidence="6" id="KW-1185">Reference proteome</keyword>